<proteinExistence type="predicted"/>
<evidence type="ECO:0000313" key="1">
    <source>
        <dbReference type="EMBL" id="KAI4863836.1"/>
    </source>
</evidence>
<sequence length="589" mass="68363">MGSISLSSFTRERGCTGENESHDHHGQDGPDPNEMIADGRLKDFKYEEYHNGDIYEDQPSQYEQEWDINSANMPYLSRLKTLQTAWPHLRHLRQWMEVTTSPDKWQLLKLLSPERLSNVRYERARRTNVAVLDFIPNKPAPSDQRIKSRDELERHLDTPVAKDATRLYVVEDLSRDVIELLGFKLDIDPLFFREHINDYTWYNTRDPWVELPDLDFVSRSRPYFHLAYTQPRYFKNEESYKKAIRQAGLFNVLRRLDVDLEHTSRFDKEEATVALVRSKVSLWIRKATDDQPAIGVLLVDPSITEGYPLWRGYRPFMNSPKPSDPTSYPAAPKTTLFEDLLFWMKQTSQEDINAIQTNPRAMAFRALQIICAEWLTLSRYITARLGQIEWEIERPDFRIVKQDGKDTMNFNTSLQKLHTWRRRLPLFRDMVSETRKKLFPDEDPGTVPADCIGQLRKDFGVVAGHINDLLSRTERIATVATAVTAIEESRRAVEQNKALGRLTYLAVIFAPLSFVSSFFSMSENVASLSQTIWIYFCVAVPISAIAFLLVDKNWTDNLRGAYRKTSDAKHKVSHHDNSHHNNGHRRVVG</sequence>
<dbReference type="Proteomes" id="UP001497700">
    <property type="component" value="Unassembled WGS sequence"/>
</dbReference>
<name>A0ACB9YXB0_9PEZI</name>
<dbReference type="EMBL" id="MU393496">
    <property type="protein sequence ID" value="KAI4863836.1"/>
    <property type="molecule type" value="Genomic_DNA"/>
</dbReference>
<gene>
    <name evidence="1" type="ORF">F4820DRAFT_449564</name>
</gene>
<protein>
    <submittedName>
        <fullName evidence="1">Uncharacterized protein</fullName>
    </submittedName>
</protein>
<evidence type="ECO:0000313" key="2">
    <source>
        <dbReference type="Proteomes" id="UP001497700"/>
    </source>
</evidence>
<comment type="caution">
    <text evidence="1">The sequence shown here is derived from an EMBL/GenBank/DDBJ whole genome shotgun (WGS) entry which is preliminary data.</text>
</comment>
<organism evidence="1 2">
    <name type="scientific">Hypoxylon rubiginosum</name>
    <dbReference type="NCBI Taxonomy" id="110542"/>
    <lineage>
        <taxon>Eukaryota</taxon>
        <taxon>Fungi</taxon>
        <taxon>Dikarya</taxon>
        <taxon>Ascomycota</taxon>
        <taxon>Pezizomycotina</taxon>
        <taxon>Sordariomycetes</taxon>
        <taxon>Xylariomycetidae</taxon>
        <taxon>Xylariales</taxon>
        <taxon>Hypoxylaceae</taxon>
        <taxon>Hypoxylon</taxon>
    </lineage>
</organism>
<keyword evidence="2" id="KW-1185">Reference proteome</keyword>
<reference evidence="1 2" key="1">
    <citation type="journal article" date="2022" name="New Phytol.">
        <title>Ecological generalism drives hyperdiversity of secondary metabolite gene clusters in xylarialean endophytes.</title>
        <authorList>
            <person name="Franco M.E.E."/>
            <person name="Wisecaver J.H."/>
            <person name="Arnold A.E."/>
            <person name="Ju Y.M."/>
            <person name="Slot J.C."/>
            <person name="Ahrendt S."/>
            <person name="Moore L.P."/>
            <person name="Eastman K.E."/>
            <person name="Scott K."/>
            <person name="Konkel Z."/>
            <person name="Mondo S.J."/>
            <person name="Kuo A."/>
            <person name="Hayes R.D."/>
            <person name="Haridas S."/>
            <person name="Andreopoulos B."/>
            <person name="Riley R."/>
            <person name="LaButti K."/>
            <person name="Pangilinan J."/>
            <person name="Lipzen A."/>
            <person name="Amirebrahimi M."/>
            <person name="Yan J."/>
            <person name="Adam C."/>
            <person name="Keymanesh K."/>
            <person name="Ng V."/>
            <person name="Louie K."/>
            <person name="Northen T."/>
            <person name="Drula E."/>
            <person name="Henrissat B."/>
            <person name="Hsieh H.M."/>
            <person name="Youens-Clark K."/>
            <person name="Lutzoni F."/>
            <person name="Miadlikowska J."/>
            <person name="Eastwood D.C."/>
            <person name="Hamelin R.C."/>
            <person name="Grigoriev I.V."/>
            <person name="U'Ren J.M."/>
        </authorList>
    </citation>
    <scope>NUCLEOTIDE SEQUENCE [LARGE SCALE GENOMIC DNA]</scope>
    <source>
        <strain evidence="1 2">CBS 119005</strain>
    </source>
</reference>
<accession>A0ACB9YXB0</accession>